<dbReference type="Gene3D" id="2.30.42.10">
    <property type="match status" value="1"/>
</dbReference>
<feature type="compositionally biased region" description="Low complexity" evidence="1">
    <location>
        <begin position="963"/>
        <end position="975"/>
    </location>
</feature>
<dbReference type="InterPro" id="IPR002710">
    <property type="entry name" value="Dilute_dom"/>
</dbReference>
<keyword evidence="5" id="KW-1185">Reference proteome</keyword>
<evidence type="ECO:0000256" key="1">
    <source>
        <dbReference type="SAM" id="MobiDB-lite"/>
    </source>
</evidence>
<dbReference type="Pfam" id="PF00595">
    <property type="entry name" value="PDZ"/>
    <property type="match status" value="1"/>
</dbReference>
<feature type="region of interest" description="Disordered" evidence="1">
    <location>
        <begin position="428"/>
        <end position="566"/>
    </location>
</feature>
<feature type="compositionally biased region" description="Low complexity" evidence="1">
    <location>
        <begin position="428"/>
        <end position="457"/>
    </location>
</feature>
<dbReference type="EMBL" id="BMAT01002776">
    <property type="protein sequence ID" value="GFS14005.1"/>
    <property type="molecule type" value="Genomic_DNA"/>
</dbReference>
<feature type="region of interest" description="Disordered" evidence="1">
    <location>
        <begin position="636"/>
        <end position="675"/>
    </location>
</feature>
<dbReference type="InterPro" id="IPR036034">
    <property type="entry name" value="PDZ_sf"/>
</dbReference>
<dbReference type="CDD" id="cd06690">
    <property type="entry name" value="PDZ_Radil-like"/>
    <property type="match status" value="1"/>
</dbReference>
<feature type="compositionally biased region" description="Polar residues" evidence="1">
    <location>
        <begin position="758"/>
        <end position="776"/>
    </location>
</feature>
<feature type="compositionally biased region" description="Low complexity" evidence="1">
    <location>
        <begin position="844"/>
        <end position="857"/>
    </location>
</feature>
<dbReference type="AlphaFoldDB" id="A0AAV4IVM8"/>
<dbReference type="SMART" id="SM00228">
    <property type="entry name" value="PDZ"/>
    <property type="match status" value="1"/>
</dbReference>
<dbReference type="InterPro" id="IPR052072">
    <property type="entry name" value="Vascular_dev_regulator"/>
</dbReference>
<dbReference type="SMART" id="SM01132">
    <property type="entry name" value="DIL"/>
    <property type="match status" value="1"/>
</dbReference>
<feature type="compositionally biased region" description="Basic residues" evidence="1">
    <location>
        <begin position="476"/>
        <end position="485"/>
    </location>
</feature>
<proteinExistence type="predicted"/>
<evidence type="ECO:0000313" key="4">
    <source>
        <dbReference type="EMBL" id="GFS14005.1"/>
    </source>
</evidence>
<organism evidence="4 5">
    <name type="scientific">Elysia marginata</name>
    <dbReference type="NCBI Taxonomy" id="1093978"/>
    <lineage>
        <taxon>Eukaryota</taxon>
        <taxon>Metazoa</taxon>
        <taxon>Spiralia</taxon>
        <taxon>Lophotrochozoa</taxon>
        <taxon>Mollusca</taxon>
        <taxon>Gastropoda</taxon>
        <taxon>Heterobranchia</taxon>
        <taxon>Euthyneura</taxon>
        <taxon>Panpulmonata</taxon>
        <taxon>Sacoglossa</taxon>
        <taxon>Placobranchoidea</taxon>
        <taxon>Plakobranchidae</taxon>
        <taxon>Elysia</taxon>
    </lineage>
</organism>
<feature type="region of interest" description="Disordered" evidence="1">
    <location>
        <begin position="823"/>
        <end position="864"/>
    </location>
</feature>
<dbReference type="PANTHER" id="PTHR16027:SF9">
    <property type="entry name" value="RAS-ASSOCIATING AND DILUTE DOMAIN-CONTAINING PROTEIN"/>
    <property type="match status" value="1"/>
</dbReference>
<evidence type="ECO:0000259" key="3">
    <source>
        <dbReference type="PROSITE" id="PS51126"/>
    </source>
</evidence>
<dbReference type="GO" id="GO:0051020">
    <property type="term" value="F:GTPase binding"/>
    <property type="evidence" value="ECO:0007669"/>
    <property type="project" value="TreeGrafter"/>
</dbReference>
<evidence type="ECO:0000313" key="5">
    <source>
        <dbReference type="Proteomes" id="UP000762676"/>
    </source>
</evidence>
<dbReference type="PROSITE" id="PS50106">
    <property type="entry name" value="PDZ"/>
    <property type="match status" value="1"/>
</dbReference>
<feature type="region of interest" description="Disordered" evidence="1">
    <location>
        <begin position="905"/>
        <end position="924"/>
    </location>
</feature>
<feature type="region of interest" description="Disordered" evidence="1">
    <location>
        <begin position="377"/>
        <end position="413"/>
    </location>
</feature>
<dbReference type="PROSITE" id="PS51126">
    <property type="entry name" value="DILUTE"/>
    <property type="match status" value="1"/>
</dbReference>
<accession>A0AAV4IVM8</accession>
<feature type="compositionally biased region" description="Low complexity" evidence="1">
    <location>
        <begin position="539"/>
        <end position="554"/>
    </location>
</feature>
<dbReference type="PANTHER" id="PTHR16027">
    <property type="entry name" value="DILUTE DOMAIN-CONTAINING PROTEIN YPR089W"/>
    <property type="match status" value="1"/>
</dbReference>
<feature type="compositionally biased region" description="Polar residues" evidence="1">
    <location>
        <begin position="487"/>
        <end position="496"/>
    </location>
</feature>
<feature type="compositionally biased region" description="Polar residues" evidence="1">
    <location>
        <begin position="504"/>
        <end position="514"/>
    </location>
</feature>
<feature type="region of interest" description="Disordered" evidence="1">
    <location>
        <begin position="961"/>
        <end position="992"/>
    </location>
</feature>
<dbReference type="Proteomes" id="UP000762676">
    <property type="component" value="Unassembled WGS sequence"/>
</dbReference>
<feature type="compositionally biased region" description="Basic residues" evidence="1">
    <location>
        <begin position="458"/>
        <end position="467"/>
    </location>
</feature>
<protein>
    <submittedName>
        <fullName evidence="4">Ras suppressor protein 1</fullName>
    </submittedName>
</protein>
<reference evidence="4 5" key="1">
    <citation type="journal article" date="2021" name="Elife">
        <title>Chloroplast acquisition without the gene transfer in kleptoplastic sea slugs, Plakobranchus ocellatus.</title>
        <authorList>
            <person name="Maeda T."/>
            <person name="Takahashi S."/>
            <person name="Yoshida T."/>
            <person name="Shimamura S."/>
            <person name="Takaki Y."/>
            <person name="Nagai Y."/>
            <person name="Toyoda A."/>
            <person name="Suzuki Y."/>
            <person name="Arimoto A."/>
            <person name="Ishii H."/>
            <person name="Satoh N."/>
            <person name="Nishiyama T."/>
            <person name="Hasebe M."/>
            <person name="Maruyama T."/>
            <person name="Minagawa J."/>
            <person name="Obokata J."/>
            <person name="Shigenobu S."/>
        </authorList>
    </citation>
    <scope>NUCLEOTIDE SEQUENCE [LARGE SCALE GENOMIC DNA]</scope>
</reference>
<dbReference type="InterPro" id="IPR001478">
    <property type="entry name" value="PDZ"/>
</dbReference>
<dbReference type="SUPFAM" id="SSF50156">
    <property type="entry name" value="PDZ domain-like"/>
    <property type="match status" value="1"/>
</dbReference>
<feature type="domain" description="Dilute" evidence="3">
    <location>
        <begin position="40"/>
        <end position="275"/>
    </location>
</feature>
<name>A0AAV4IVM8_9GAST</name>
<dbReference type="Pfam" id="PF01843">
    <property type="entry name" value="DIL"/>
    <property type="match status" value="1"/>
</dbReference>
<evidence type="ECO:0000259" key="2">
    <source>
        <dbReference type="PROSITE" id="PS50106"/>
    </source>
</evidence>
<feature type="compositionally biased region" description="Acidic residues" evidence="1">
    <location>
        <begin position="794"/>
        <end position="803"/>
    </location>
</feature>
<gene>
    <name evidence="4" type="ORF">ElyMa_001412700</name>
</gene>
<comment type="caution">
    <text evidence="4">The sequence shown here is derived from an EMBL/GenBank/DDBJ whole genome shotgun (WGS) entry which is preliminary data.</text>
</comment>
<sequence length="1181" mass="129901">MPFFRSQFVSKSVSQQRYPSHIFGIPEKTQSERPETDYFPCLIAWLSNILTLLGHLRSSEFQAHVTSVARRADITSALQECVGCMEETVNFLFQQAVYTVTKALYNPINSMVNGQRVDGSTCAHIEQVLNILKVTHYLADSLLLHKDVTKQLMAYLLFFLSTTLFNRVIMKGSQLYNKDFGSTLQADLTKLETWAGTIGLTSELNSFSEHLMSLTDLLASSKRSLMRLDWEGFQRQFSPLSDSQLCKVLSEYNLGEGTPTPTAWYPHYAVDAKEDLTLSLSAHPQFNIPKEAAMVSLSETFPPAFFRRLEQVQHKFSLVGEDAYYSGLSSAGNTPRLSESMTNGQKAVSTFFLQDSMASSQQLKTLLSSASRKARASMEAGISEGSDKPLVKGTPPTPPPKPVRSLGGETRQVGNGPLIVQQQSQSLLGEQQLQSHHQYRHQQQQQQPSSSLQQQSQHQHHQPHQHHHLYDDSSHSHRRRQHSQHHPNMNSNTLTSVKDGFPDTVTNTTSGLKQENQHPPGPPPYNMVMKNRRRSGEGSPAPAQPQSQPLHQPSMWSNHQNKTNKPHAHAAILKHGTEDGPQDINAKAPYAHAMHNIQTLPDFRDKATWRSSSHQHPPAKRDQRYLRPALKSQRSWANHQRFEAEPSTSDLASSYPLMRPRPSSATECETSEDLSQREHFMRLRSNSALGNKSRHAQSAHAPFVQPSQNYPTQQHNNTQLGQNYEHIKDSTNNSNPVVSFKPNAGNVKYSHRREDLSKGSSSNAISNRENGLSLTRHSNRSCPGLLRSSRVDLSDPDSADVEDVPPPLPPKGEYLLRWNSMGSQNSLESSGHGRARIDSDPYNVSGSSTVSVRVSSGRTGGGSRASVEIQDVADHLIYNPNLPVQDMLDHNQNCFKMESRNIPSNLTRQKSSDGLPSSTATSTNDACALQYQRATPHIPPLELPDDLLAVSDIESPVDTFNKLSSRLPSDSTTSSFQSDKRQNFPSGSNLVSPAISGSGSNLAIDASHSSVSSDKYPDDIYVDVPEGDVDSSGSAASLLKVLPVEDKSRGPEPDPGVVAVRYRHAMPESRDIATNGKVTGEVFSVSLNKAGSKLGMGLIDGLHTPLKQAGIYVRNVLPDTPAALCGAIRVGDRILAVNGKSIVGADYQSAMVLIRSTGPQLELLVAKCDRSVASKISASAT</sequence>
<feature type="compositionally biased region" description="Polar residues" evidence="1">
    <location>
        <begin position="983"/>
        <end position="992"/>
    </location>
</feature>
<feature type="domain" description="PDZ" evidence="2">
    <location>
        <begin position="1084"/>
        <end position="1169"/>
    </location>
</feature>
<feature type="region of interest" description="Disordered" evidence="1">
    <location>
        <begin position="689"/>
        <end position="808"/>
    </location>
</feature>
<feature type="compositionally biased region" description="Polar residues" evidence="1">
    <location>
        <begin position="705"/>
        <end position="722"/>
    </location>
</feature>